<dbReference type="SUPFAM" id="SSF117916">
    <property type="entry name" value="Fe-S cluster assembly (FSCA) domain-like"/>
    <property type="match status" value="1"/>
</dbReference>
<dbReference type="EMBL" id="JADIMZ010000121">
    <property type="protein sequence ID" value="MBO8433242.1"/>
    <property type="molecule type" value="Genomic_DNA"/>
</dbReference>
<dbReference type="Gene3D" id="3.30.300.130">
    <property type="entry name" value="Fe-S cluster assembly (FSCA)"/>
    <property type="match status" value="1"/>
</dbReference>
<protein>
    <submittedName>
        <fullName evidence="2">NifU family protein</fullName>
    </submittedName>
</protein>
<dbReference type="PANTHER" id="PTHR11178">
    <property type="entry name" value="IRON-SULFUR CLUSTER SCAFFOLD PROTEIN NFU-RELATED"/>
    <property type="match status" value="1"/>
</dbReference>
<proteinExistence type="predicted"/>
<dbReference type="GO" id="GO:0005506">
    <property type="term" value="F:iron ion binding"/>
    <property type="evidence" value="ECO:0007669"/>
    <property type="project" value="InterPro"/>
</dbReference>
<dbReference type="GO" id="GO:0051536">
    <property type="term" value="F:iron-sulfur cluster binding"/>
    <property type="evidence" value="ECO:0007669"/>
    <property type="project" value="InterPro"/>
</dbReference>
<dbReference type="Proteomes" id="UP000823612">
    <property type="component" value="Unassembled WGS sequence"/>
</dbReference>
<evidence type="ECO:0000313" key="3">
    <source>
        <dbReference type="Proteomes" id="UP000823612"/>
    </source>
</evidence>
<dbReference type="Pfam" id="PF01106">
    <property type="entry name" value="NifU"/>
    <property type="match status" value="1"/>
</dbReference>
<evidence type="ECO:0000313" key="2">
    <source>
        <dbReference type="EMBL" id="MBO8433242.1"/>
    </source>
</evidence>
<name>A0A9D9DU40_9BACT</name>
<dbReference type="InterPro" id="IPR034904">
    <property type="entry name" value="FSCA_dom_sf"/>
</dbReference>
<accession>A0A9D9DU40</accession>
<reference evidence="2" key="1">
    <citation type="submission" date="2020-10" db="EMBL/GenBank/DDBJ databases">
        <authorList>
            <person name="Gilroy R."/>
        </authorList>
    </citation>
    <scope>NUCLEOTIDE SEQUENCE</scope>
    <source>
        <strain evidence="2">2889</strain>
    </source>
</reference>
<dbReference type="InterPro" id="IPR001075">
    <property type="entry name" value="NIF_FeS_clus_asmbl_NifU_C"/>
</dbReference>
<feature type="domain" description="NIF system FeS cluster assembly NifU C-terminal" evidence="1">
    <location>
        <begin position="5"/>
        <end position="71"/>
    </location>
</feature>
<dbReference type="AlphaFoldDB" id="A0A9D9DU40"/>
<sequence length="76" mass="8229">METRVKNIIESRIRPALQMDGGDISFVEMTDEGVVKVRLHGACGSCPRAQMTLKQGVEVAIRSEVPEVAEVAAIGF</sequence>
<reference evidence="2" key="2">
    <citation type="journal article" date="2021" name="PeerJ">
        <title>Extensive microbial diversity within the chicken gut microbiome revealed by metagenomics and culture.</title>
        <authorList>
            <person name="Gilroy R."/>
            <person name="Ravi A."/>
            <person name="Getino M."/>
            <person name="Pursley I."/>
            <person name="Horton D.L."/>
            <person name="Alikhan N.F."/>
            <person name="Baker D."/>
            <person name="Gharbi K."/>
            <person name="Hall N."/>
            <person name="Watson M."/>
            <person name="Adriaenssens E.M."/>
            <person name="Foster-Nyarko E."/>
            <person name="Jarju S."/>
            <person name="Secka A."/>
            <person name="Antonio M."/>
            <person name="Oren A."/>
            <person name="Chaudhuri R.R."/>
            <person name="La Ragione R."/>
            <person name="Hildebrand F."/>
            <person name="Pallen M.J."/>
        </authorList>
    </citation>
    <scope>NUCLEOTIDE SEQUENCE</scope>
    <source>
        <strain evidence="2">2889</strain>
    </source>
</reference>
<evidence type="ECO:0000259" key="1">
    <source>
        <dbReference type="Pfam" id="PF01106"/>
    </source>
</evidence>
<organism evidence="2 3">
    <name type="scientific">Candidatus Pullibacteroides excrementavium</name>
    <dbReference type="NCBI Taxonomy" id="2840905"/>
    <lineage>
        <taxon>Bacteria</taxon>
        <taxon>Pseudomonadati</taxon>
        <taxon>Bacteroidota</taxon>
        <taxon>Bacteroidia</taxon>
        <taxon>Bacteroidales</taxon>
        <taxon>Candidatus Pullibacteroides</taxon>
    </lineage>
</organism>
<comment type="caution">
    <text evidence="2">The sequence shown here is derived from an EMBL/GenBank/DDBJ whole genome shotgun (WGS) entry which is preliminary data.</text>
</comment>
<dbReference type="GO" id="GO:0016226">
    <property type="term" value="P:iron-sulfur cluster assembly"/>
    <property type="evidence" value="ECO:0007669"/>
    <property type="project" value="InterPro"/>
</dbReference>
<gene>
    <name evidence="2" type="ORF">IAB08_08150</name>
</gene>